<reference evidence="2" key="1">
    <citation type="submission" date="2022-10" db="EMBL/GenBank/DDBJ databases">
        <title>Rhodococcus sp.75.</title>
        <authorList>
            <person name="Sun M."/>
        </authorList>
    </citation>
    <scope>NUCLEOTIDE SEQUENCE</scope>
    <source>
        <strain evidence="2">75</strain>
    </source>
</reference>
<dbReference type="Pfam" id="PF06262">
    <property type="entry name" value="Zincin_1"/>
    <property type="match status" value="1"/>
</dbReference>
<proteinExistence type="predicted"/>
<dbReference type="SUPFAM" id="SSF55486">
    <property type="entry name" value="Metalloproteases ('zincins'), catalytic domain"/>
    <property type="match status" value="1"/>
</dbReference>
<dbReference type="EMBL" id="CP110615">
    <property type="protein sequence ID" value="UZJ25548.1"/>
    <property type="molecule type" value="Genomic_DNA"/>
</dbReference>
<dbReference type="InterPro" id="IPR038555">
    <property type="entry name" value="Zincin_1_sf"/>
</dbReference>
<keyword evidence="3" id="KW-1185">Reference proteome</keyword>
<dbReference type="CDD" id="cd12954">
    <property type="entry name" value="MMP_TTHA0227_like_1"/>
    <property type="match status" value="1"/>
</dbReference>
<evidence type="ECO:0000313" key="3">
    <source>
        <dbReference type="Proteomes" id="UP001164965"/>
    </source>
</evidence>
<evidence type="ECO:0000256" key="1">
    <source>
        <dbReference type="SAM" id="MobiDB-lite"/>
    </source>
</evidence>
<dbReference type="RefSeq" id="WP_265383652.1">
    <property type="nucleotide sequence ID" value="NZ_CP110615.1"/>
</dbReference>
<feature type="region of interest" description="Disordered" evidence="1">
    <location>
        <begin position="156"/>
        <end position="177"/>
    </location>
</feature>
<sequence>MPDRAADRPSARRAARRAALRGRGPRGEVLPRTVPAWRSRAERFDRLVLDALAPIDQRWHDRLVTLDVAVDDVPPVRAGDLADPDAVVWPAEVVAEGAVQLSRLVPAGVDARGGATRARIVLFRRPLELRAGEPEELGVLLHEVLVEQVATFLGVDVDEVDPDDGPPEVTPEDPERS</sequence>
<name>A0ABY6P205_9NOCA</name>
<feature type="compositionally biased region" description="Basic and acidic residues" evidence="1">
    <location>
        <begin position="1"/>
        <end position="10"/>
    </location>
</feature>
<dbReference type="Proteomes" id="UP001164965">
    <property type="component" value="Chromosome"/>
</dbReference>
<gene>
    <name evidence="2" type="ORF">RHODO2019_03520</name>
</gene>
<organism evidence="2 3">
    <name type="scientific">Rhodococcus antarcticus</name>
    <dbReference type="NCBI Taxonomy" id="2987751"/>
    <lineage>
        <taxon>Bacteria</taxon>
        <taxon>Bacillati</taxon>
        <taxon>Actinomycetota</taxon>
        <taxon>Actinomycetes</taxon>
        <taxon>Mycobacteriales</taxon>
        <taxon>Nocardiaceae</taxon>
        <taxon>Rhodococcus</taxon>
    </lineage>
</organism>
<dbReference type="Gene3D" id="3.30.2010.20">
    <property type="match status" value="1"/>
</dbReference>
<dbReference type="InterPro" id="IPR010428">
    <property type="entry name" value="Zincin_1"/>
</dbReference>
<protein>
    <submittedName>
        <fullName evidence="2">Metallopeptidase family protein</fullName>
    </submittedName>
</protein>
<accession>A0ABY6P205</accession>
<feature type="region of interest" description="Disordered" evidence="1">
    <location>
        <begin position="1"/>
        <end position="27"/>
    </location>
</feature>
<feature type="compositionally biased region" description="Basic residues" evidence="1">
    <location>
        <begin position="11"/>
        <end position="24"/>
    </location>
</feature>
<evidence type="ECO:0000313" key="2">
    <source>
        <dbReference type="EMBL" id="UZJ25548.1"/>
    </source>
</evidence>